<feature type="domain" description="TNT" evidence="1">
    <location>
        <begin position="205"/>
        <end position="294"/>
    </location>
</feature>
<reference evidence="2 3" key="1">
    <citation type="journal article" date="2019" name="Int. J. Syst. Evol. Microbiol.">
        <title>The Global Catalogue of Microorganisms (GCM) 10K type strain sequencing project: providing services to taxonomists for standard genome sequencing and annotation.</title>
        <authorList>
            <consortium name="The Broad Institute Genomics Platform"/>
            <consortium name="The Broad Institute Genome Sequencing Center for Infectious Disease"/>
            <person name="Wu L."/>
            <person name="Ma J."/>
        </authorList>
    </citation>
    <scope>NUCLEOTIDE SEQUENCE [LARGE SCALE GENOMIC DNA]</scope>
    <source>
        <strain evidence="2 3">JCM 13850</strain>
    </source>
</reference>
<evidence type="ECO:0000259" key="1">
    <source>
        <dbReference type="Pfam" id="PF14021"/>
    </source>
</evidence>
<proteinExistence type="predicted"/>
<accession>A0ABN3AD82</accession>
<evidence type="ECO:0000313" key="2">
    <source>
        <dbReference type="EMBL" id="GAA2161678.1"/>
    </source>
</evidence>
<dbReference type="RefSeq" id="WP_344279195.1">
    <property type="nucleotide sequence ID" value="NZ_BAAAMR010000100.1"/>
</dbReference>
<dbReference type="InterPro" id="IPR025331">
    <property type="entry name" value="TNT"/>
</dbReference>
<dbReference type="Pfam" id="PF14021">
    <property type="entry name" value="TNT"/>
    <property type="match status" value="1"/>
</dbReference>
<comment type="caution">
    <text evidence="2">The sequence shown here is derived from an EMBL/GenBank/DDBJ whole genome shotgun (WGS) entry which is preliminary data.</text>
</comment>
<evidence type="ECO:0000313" key="3">
    <source>
        <dbReference type="Proteomes" id="UP001501020"/>
    </source>
</evidence>
<dbReference type="EMBL" id="BAAAMR010000100">
    <property type="protein sequence ID" value="GAA2161678.1"/>
    <property type="molecule type" value="Genomic_DNA"/>
</dbReference>
<gene>
    <name evidence="2" type="ORF">GCM10009727_76250</name>
</gene>
<protein>
    <recommendedName>
        <fullName evidence="1">TNT domain-containing protein</fullName>
    </recommendedName>
</protein>
<name>A0ABN3AD82_9ACTN</name>
<sequence>MTAPPLPATPQDEHDLVARLAPESPILFFRARRLLRDWTRDGTARFAVGRLEDGCWSILHGDGGWHAVRSDGGRPAEHTAHGTARAALARAVGALLTEAGTGLNMKVFQLAGITRPAPDDLTDWGPWYLTETGERLRAESENGPRPGPEVPCVALRRLLGRERGYFTLRRESAPEQGGFVTVRQVFELAVHRELPERPGEPSEVLPAGTVLDCYGDTGQVFLYEPGTPFHKRGIPGMAEQHAHRFYRLQRPLRVYPAFPLEHTIIPNGRVTATGRGHYLVDSIADLLRDGHLAETADPHEEPAP</sequence>
<keyword evidence="3" id="KW-1185">Reference proteome</keyword>
<dbReference type="Proteomes" id="UP001501020">
    <property type="component" value="Unassembled WGS sequence"/>
</dbReference>
<organism evidence="2 3">
    <name type="scientific">Actinomadura napierensis</name>
    <dbReference type="NCBI Taxonomy" id="267854"/>
    <lineage>
        <taxon>Bacteria</taxon>
        <taxon>Bacillati</taxon>
        <taxon>Actinomycetota</taxon>
        <taxon>Actinomycetes</taxon>
        <taxon>Streptosporangiales</taxon>
        <taxon>Thermomonosporaceae</taxon>
        <taxon>Actinomadura</taxon>
    </lineage>
</organism>